<dbReference type="GO" id="GO:0009927">
    <property type="term" value="F:histidine phosphotransfer kinase activity"/>
    <property type="evidence" value="ECO:0007669"/>
    <property type="project" value="InterPro"/>
</dbReference>
<dbReference type="VEuPathDB" id="FungiDB:TRICI_000974"/>
<dbReference type="InterPro" id="IPR045871">
    <property type="entry name" value="AHP1-5/YPD1"/>
</dbReference>
<dbReference type="GO" id="GO:0005634">
    <property type="term" value="C:nucleus"/>
    <property type="evidence" value="ECO:0007669"/>
    <property type="project" value="TreeGrafter"/>
</dbReference>
<protein>
    <recommendedName>
        <fullName evidence="2">HPt domain-containing protein</fullName>
    </recommendedName>
</protein>
<feature type="domain" description="HPt" evidence="2">
    <location>
        <begin position="33"/>
        <end position="132"/>
    </location>
</feature>
<dbReference type="SMART" id="SM00073">
    <property type="entry name" value="HPT"/>
    <property type="match status" value="1"/>
</dbReference>
<accession>A0A642VCP0</accession>
<dbReference type="InterPro" id="IPR008207">
    <property type="entry name" value="Sig_transdc_His_kin_Hpt_dom"/>
</dbReference>
<dbReference type="PROSITE" id="PS50894">
    <property type="entry name" value="HPT"/>
    <property type="match status" value="1"/>
</dbReference>
<dbReference type="Gene3D" id="1.20.120.160">
    <property type="entry name" value="HPT domain"/>
    <property type="match status" value="1"/>
</dbReference>
<proteinExistence type="predicted"/>
<dbReference type="InterPro" id="IPR036641">
    <property type="entry name" value="HPT_dom_sf"/>
</dbReference>
<dbReference type="SUPFAM" id="SSF47226">
    <property type="entry name" value="Histidine-containing phosphotransfer domain, HPT domain"/>
    <property type="match status" value="1"/>
</dbReference>
<dbReference type="Proteomes" id="UP000761534">
    <property type="component" value="Unassembled WGS sequence"/>
</dbReference>
<dbReference type="PANTHER" id="PTHR28242">
    <property type="entry name" value="PHOSPHORELAY INTERMEDIATE PROTEIN YPD1"/>
    <property type="match status" value="1"/>
</dbReference>
<feature type="modified residue" description="Phosphohistidine" evidence="1">
    <location>
        <position position="72"/>
    </location>
</feature>
<evidence type="ECO:0000313" key="4">
    <source>
        <dbReference type="Proteomes" id="UP000761534"/>
    </source>
</evidence>
<dbReference type="GO" id="GO:0005737">
    <property type="term" value="C:cytoplasm"/>
    <property type="evidence" value="ECO:0007669"/>
    <property type="project" value="TreeGrafter"/>
</dbReference>
<dbReference type="CDD" id="cd00088">
    <property type="entry name" value="HPT"/>
    <property type="match status" value="1"/>
</dbReference>
<reference evidence="3" key="1">
    <citation type="journal article" date="2019" name="G3 (Bethesda)">
        <title>Genome Assemblies of Two Rare Opportunistic Yeast Pathogens: Diutina rugosa (syn. Candida rugosa) and Trichomonascus ciferrii (syn. Candida ciferrii).</title>
        <authorList>
            <person name="Mixao V."/>
            <person name="Saus E."/>
            <person name="Hansen A.P."/>
            <person name="Lass-Florl C."/>
            <person name="Gabaldon T."/>
        </authorList>
    </citation>
    <scope>NUCLEOTIDE SEQUENCE</scope>
    <source>
        <strain evidence="3">CBS 4856</strain>
    </source>
</reference>
<dbReference type="OrthoDB" id="1673781at2759"/>
<keyword evidence="4" id="KW-1185">Reference proteome</keyword>
<dbReference type="GO" id="GO:0043424">
    <property type="term" value="F:protein histidine kinase binding"/>
    <property type="evidence" value="ECO:0007669"/>
    <property type="project" value="InterPro"/>
</dbReference>
<dbReference type="Pfam" id="PF01627">
    <property type="entry name" value="Hpt"/>
    <property type="match status" value="1"/>
</dbReference>
<dbReference type="PANTHER" id="PTHR28242:SF52">
    <property type="entry name" value="PHOSPHORELAY INTERMEDIATE PROTEIN YPD1"/>
    <property type="match status" value="1"/>
</dbReference>
<dbReference type="GO" id="GO:0000160">
    <property type="term" value="P:phosphorelay signal transduction system"/>
    <property type="evidence" value="ECO:0007669"/>
    <property type="project" value="InterPro"/>
</dbReference>
<dbReference type="AlphaFoldDB" id="A0A642VCP0"/>
<keyword evidence="1" id="KW-0597">Phosphoprotein</keyword>
<name>A0A642VCP0_9ASCO</name>
<organism evidence="3 4">
    <name type="scientific">Trichomonascus ciferrii</name>
    <dbReference type="NCBI Taxonomy" id="44093"/>
    <lineage>
        <taxon>Eukaryota</taxon>
        <taxon>Fungi</taxon>
        <taxon>Dikarya</taxon>
        <taxon>Ascomycota</taxon>
        <taxon>Saccharomycotina</taxon>
        <taxon>Dipodascomycetes</taxon>
        <taxon>Dipodascales</taxon>
        <taxon>Trichomonascaceae</taxon>
        <taxon>Trichomonascus</taxon>
        <taxon>Trichomonascus ciferrii complex</taxon>
    </lineage>
</organism>
<evidence type="ECO:0000256" key="1">
    <source>
        <dbReference type="PROSITE-ProRule" id="PRU00110"/>
    </source>
</evidence>
<gene>
    <name evidence="3" type="ORF">TRICI_000974</name>
</gene>
<sequence>MSEDSRENDAGRGSDIIDWYTFDQILEMDEDNRCEFSKSIVYDFFAQAEDTFSEMEEALETPDLAKLSSLGHFLKGSSAALGLTKVKNSCEKIQHLGAGKDETGSTEISDEDNLIQQIVAILPDLKEEYFEAKKFFEDFYKDSKDVDSS</sequence>
<evidence type="ECO:0000313" key="3">
    <source>
        <dbReference type="EMBL" id="KAA8916855.1"/>
    </source>
</evidence>
<dbReference type="EMBL" id="SWFS01000078">
    <property type="protein sequence ID" value="KAA8916855.1"/>
    <property type="molecule type" value="Genomic_DNA"/>
</dbReference>
<comment type="caution">
    <text evidence="3">The sequence shown here is derived from an EMBL/GenBank/DDBJ whole genome shotgun (WGS) entry which is preliminary data.</text>
</comment>
<evidence type="ECO:0000259" key="2">
    <source>
        <dbReference type="PROSITE" id="PS50894"/>
    </source>
</evidence>